<dbReference type="Gramene" id="RZC80874">
    <property type="protein sequence ID" value="RZC80874"/>
    <property type="gene ID" value="C5167_043481"/>
</dbReference>
<dbReference type="Proteomes" id="UP000316621">
    <property type="component" value="Chromosome 10"/>
</dbReference>
<accession>A0A4Y7L5Q9</accession>
<dbReference type="EMBL" id="CM010724">
    <property type="protein sequence ID" value="RZC80874.1"/>
    <property type="molecule type" value="Genomic_DNA"/>
</dbReference>
<keyword evidence="2" id="KW-1185">Reference proteome</keyword>
<name>A0A4Y7L5Q9_PAPSO</name>
<evidence type="ECO:0000313" key="2">
    <source>
        <dbReference type="Proteomes" id="UP000316621"/>
    </source>
</evidence>
<dbReference type="AlphaFoldDB" id="A0A4Y7L5Q9"/>
<proteinExistence type="predicted"/>
<sequence>MVQGLLMVADAGHTLTNTVCKSFLQNNKTINRKDTCQDMIRPPFPHQKFIPLIGCMPLALEVHPTARISDSDRLNTLNFLHDGEWILREFMTRYDHYGRAF</sequence>
<gene>
    <name evidence="1" type="ORF">C5167_043481</name>
</gene>
<protein>
    <submittedName>
        <fullName evidence="1">Uncharacterized protein</fullName>
    </submittedName>
</protein>
<reference evidence="1 2" key="1">
    <citation type="journal article" date="2018" name="Science">
        <title>The opium poppy genome and morphinan production.</title>
        <authorList>
            <person name="Guo L."/>
            <person name="Winzer T."/>
            <person name="Yang X."/>
            <person name="Li Y."/>
            <person name="Ning Z."/>
            <person name="He Z."/>
            <person name="Teodor R."/>
            <person name="Lu Y."/>
            <person name="Bowser T.A."/>
            <person name="Graham I.A."/>
            <person name="Ye K."/>
        </authorList>
    </citation>
    <scope>NUCLEOTIDE SEQUENCE [LARGE SCALE GENOMIC DNA]</scope>
    <source>
        <strain evidence="2">cv. HN1</strain>
        <tissue evidence="1">Leaves</tissue>
    </source>
</reference>
<evidence type="ECO:0000313" key="1">
    <source>
        <dbReference type="EMBL" id="RZC80874.1"/>
    </source>
</evidence>
<organism evidence="1 2">
    <name type="scientific">Papaver somniferum</name>
    <name type="common">Opium poppy</name>
    <dbReference type="NCBI Taxonomy" id="3469"/>
    <lineage>
        <taxon>Eukaryota</taxon>
        <taxon>Viridiplantae</taxon>
        <taxon>Streptophyta</taxon>
        <taxon>Embryophyta</taxon>
        <taxon>Tracheophyta</taxon>
        <taxon>Spermatophyta</taxon>
        <taxon>Magnoliopsida</taxon>
        <taxon>Ranunculales</taxon>
        <taxon>Papaveraceae</taxon>
        <taxon>Papaveroideae</taxon>
        <taxon>Papaver</taxon>
    </lineage>
</organism>